<evidence type="ECO:0000256" key="2">
    <source>
        <dbReference type="ARBA" id="ARBA00022679"/>
    </source>
</evidence>
<dbReference type="GO" id="GO:0036431">
    <property type="term" value="F:dCMP kinase activity"/>
    <property type="evidence" value="ECO:0007669"/>
    <property type="project" value="InterPro"/>
</dbReference>
<evidence type="ECO:0000313" key="12">
    <source>
        <dbReference type="Proteomes" id="UP000276178"/>
    </source>
</evidence>
<dbReference type="GO" id="GO:0005829">
    <property type="term" value="C:cytosol"/>
    <property type="evidence" value="ECO:0007669"/>
    <property type="project" value="TreeGrafter"/>
</dbReference>
<dbReference type="OrthoDB" id="9807434at2"/>
<dbReference type="RefSeq" id="WP_122953145.1">
    <property type="nucleotide sequence ID" value="NZ_BJOD01000001.1"/>
</dbReference>
<keyword evidence="8" id="KW-0963">Cytoplasm</keyword>
<evidence type="ECO:0000313" key="13">
    <source>
        <dbReference type="Proteomes" id="UP000317180"/>
    </source>
</evidence>
<keyword evidence="3 8" id="KW-0547">Nucleotide-binding</keyword>
<dbReference type="NCBIfam" id="TIGR00017">
    <property type="entry name" value="cmk"/>
    <property type="match status" value="1"/>
</dbReference>
<evidence type="ECO:0000256" key="3">
    <source>
        <dbReference type="ARBA" id="ARBA00022741"/>
    </source>
</evidence>
<keyword evidence="13" id="KW-1185">Reference proteome</keyword>
<comment type="similarity">
    <text evidence="1 8">Belongs to the cytidylate kinase family. Type 1 subfamily.</text>
</comment>
<dbReference type="InterPro" id="IPR003136">
    <property type="entry name" value="Cytidylate_kin"/>
</dbReference>
<evidence type="ECO:0000313" key="11">
    <source>
        <dbReference type="EMBL" id="RNB53347.1"/>
    </source>
</evidence>
<dbReference type="Gene3D" id="3.40.50.300">
    <property type="entry name" value="P-loop containing nucleotide triphosphate hydrolases"/>
    <property type="match status" value="1"/>
</dbReference>
<comment type="catalytic activity">
    <reaction evidence="7 8">
        <text>CMP + ATP = CDP + ADP</text>
        <dbReference type="Rhea" id="RHEA:11600"/>
        <dbReference type="ChEBI" id="CHEBI:30616"/>
        <dbReference type="ChEBI" id="CHEBI:58069"/>
        <dbReference type="ChEBI" id="CHEBI:60377"/>
        <dbReference type="ChEBI" id="CHEBI:456216"/>
        <dbReference type="EC" id="2.7.4.25"/>
    </reaction>
</comment>
<keyword evidence="5 8" id="KW-0067">ATP-binding</keyword>
<feature type="binding site" evidence="8">
    <location>
        <begin position="7"/>
        <end position="15"/>
    </location>
    <ligand>
        <name>ATP</name>
        <dbReference type="ChEBI" id="CHEBI:30616"/>
    </ligand>
</feature>
<dbReference type="PANTHER" id="PTHR21299">
    <property type="entry name" value="CYTIDYLATE KINASE/PANTOATE-BETA-ALANINE LIGASE"/>
    <property type="match status" value="1"/>
</dbReference>
<keyword evidence="4 8" id="KW-0418">Kinase</keyword>
<evidence type="ECO:0000259" key="9">
    <source>
        <dbReference type="Pfam" id="PF02224"/>
    </source>
</evidence>
<comment type="catalytic activity">
    <reaction evidence="6 8">
        <text>dCMP + ATP = dCDP + ADP</text>
        <dbReference type="Rhea" id="RHEA:25094"/>
        <dbReference type="ChEBI" id="CHEBI:30616"/>
        <dbReference type="ChEBI" id="CHEBI:57566"/>
        <dbReference type="ChEBI" id="CHEBI:58593"/>
        <dbReference type="ChEBI" id="CHEBI:456216"/>
        <dbReference type="EC" id="2.7.4.25"/>
    </reaction>
</comment>
<dbReference type="InterPro" id="IPR011994">
    <property type="entry name" value="Cytidylate_kinase_dom"/>
</dbReference>
<dbReference type="HAMAP" id="MF_00238">
    <property type="entry name" value="Cytidyl_kinase_type1"/>
    <property type="match status" value="1"/>
</dbReference>
<comment type="caution">
    <text evidence="11">The sequence shown here is derived from an EMBL/GenBank/DDBJ whole genome shotgun (WGS) entry which is preliminary data.</text>
</comment>
<evidence type="ECO:0000256" key="7">
    <source>
        <dbReference type="ARBA" id="ARBA00048478"/>
    </source>
</evidence>
<dbReference type="PANTHER" id="PTHR21299:SF2">
    <property type="entry name" value="CYTIDYLATE KINASE"/>
    <property type="match status" value="1"/>
</dbReference>
<name>A0A3M8ARR2_9BACL</name>
<comment type="subcellular location">
    <subcellularLocation>
        <location evidence="8">Cytoplasm</location>
    </subcellularLocation>
</comment>
<evidence type="ECO:0000256" key="5">
    <source>
        <dbReference type="ARBA" id="ARBA00022840"/>
    </source>
</evidence>
<dbReference type="SUPFAM" id="SSF52540">
    <property type="entry name" value="P-loop containing nucleoside triphosphate hydrolases"/>
    <property type="match status" value="1"/>
</dbReference>
<reference evidence="10 13" key="2">
    <citation type="submission" date="2019-06" db="EMBL/GenBank/DDBJ databases">
        <title>Whole genome shotgun sequence of Brevibacillus agri NBRC 15538.</title>
        <authorList>
            <person name="Hosoyama A."/>
            <person name="Uohara A."/>
            <person name="Ohji S."/>
            <person name="Ichikawa N."/>
        </authorList>
    </citation>
    <scope>NUCLEOTIDE SEQUENCE [LARGE SCALE GENOMIC DNA]</scope>
    <source>
        <strain evidence="10 13">NBRC 15538</strain>
    </source>
</reference>
<dbReference type="EMBL" id="RHHN01000048">
    <property type="protein sequence ID" value="RNB53347.1"/>
    <property type="molecule type" value="Genomic_DNA"/>
</dbReference>
<organism evidence="11 12">
    <name type="scientific">Brevibacillus agri</name>
    <dbReference type="NCBI Taxonomy" id="51101"/>
    <lineage>
        <taxon>Bacteria</taxon>
        <taxon>Bacillati</taxon>
        <taxon>Bacillota</taxon>
        <taxon>Bacilli</taxon>
        <taxon>Bacillales</taxon>
        <taxon>Paenibacillaceae</taxon>
        <taxon>Brevibacillus</taxon>
    </lineage>
</organism>
<dbReference type="AlphaFoldDB" id="A0A3M8ARR2"/>
<dbReference type="GO" id="GO:0006220">
    <property type="term" value="P:pyrimidine nucleotide metabolic process"/>
    <property type="evidence" value="ECO:0007669"/>
    <property type="project" value="UniProtKB-UniRule"/>
</dbReference>
<dbReference type="Proteomes" id="UP000317180">
    <property type="component" value="Unassembled WGS sequence"/>
</dbReference>
<dbReference type="InterPro" id="IPR027417">
    <property type="entry name" value="P-loop_NTPase"/>
</dbReference>
<sequence>MNIAIDGPAGAGKSTVAQKVARQLEYVYIDTGAMYRALAWAVSSGQIPIGDEPAVSELLKNNKIGLVRQAGQQRVFWNELDVTDLIRSPEVSQYASIVASYGSVREQMLVLQRELAKQGNVVMDGRDIGTHVLPDAEVKIFLTASIRERAERRWKELREKGTEADLAELEKEIEERDRRDMQREVAPLRQADDAVLVDTTGMTIDQVVDHILQICERTGESAK</sequence>
<dbReference type="GO" id="GO:0015949">
    <property type="term" value="P:nucleobase-containing small molecule interconversion"/>
    <property type="evidence" value="ECO:0007669"/>
    <property type="project" value="TreeGrafter"/>
</dbReference>
<accession>A0A3M8ARR2</accession>
<dbReference type="GeneID" id="82811957"/>
<reference evidence="11 12" key="1">
    <citation type="submission" date="2018-10" db="EMBL/GenBank/DDBJ databases">
        <title>Phylogenomics of Brevibacillus.</title>
        <authorList>
            <person name="Dunlap C."/>
        </authorList>
    </citation>
    <scope>NUCLEOTIDE SEQUENCE [LARGE SCALE GENOMIC DNA]</scope>
    <source>
        <strain evidence="11 12">NRRL NRS 1219</strain>
    </source>
</reference>
<keyword evidence="2 8" id="KW-0808">Transferase</keyword>
<proteinExistence type="inferred from homology"/>
<evidence type="ECO:0000256" key="1">
    <source>
        <dbReference type="ARBA" id="ARBA00009427"/>
    </source>
</evidence>
<evidence type="ECO:0000256" key="8">
    <source>
        <dbReference type="HAMAP-Rule" id="MF_00238"/>
    </source>
</evidence>
<dbReference type="EMBL" id="BJOD01000001">
    <property type="protein sequence ID" value="GED24001.1"/>
    <property type="molecule type" value="Genomic_DNA"/>
</dbReference>
<dbReference type="CDD" id="cd02020">
    <property type="entry name" value="CMPK"/>
    <property type="match status" value="1"/>
</dbReference>
<evidence type="ECO:0000256" key="4">
    <source>
        <dbReference type="ARBA" id="ARBA00022777"/>
    </source>
</evidence>
<dbReference type="Pfam" id="PF02224">
    <property type="entry name" value="Cytidylate_kin"/>
    <property type="match status" value="1"/>
</dbReference>
<gene>
    <name evidence="8" type="primary">cmk</name>
    <name evidence="10" type="ORF">BAG01nite_01030</name>
    <name evidence="11" type="ORF">EB820_17320</name>
</gene>
<evidence type="ECO:0000256" key="6">
    <source>
        <dbReference type="ARBA" id="ARBA00047615"/>
    </source>
</evidence>
<protein>
    <recommendedName>
        <fullName evidence="8">Cytidylate kinase</fullName>
        <shortName evidence="8">CK</shortName>
        <ecNumber evidence="8">2.7.4.25</ecNumber>
    </recommendedName>
    <alternativeName>
        <fullName evidence="8">Cytidine monophosphate kinase</fullName>
        <shortName evidence="8">CMP kinase</shortName>
    </alternativeName>
</protein>
<evidence type="ECO:0000313" key="10">
    <source>
        <dbReference type="EMBL" id="GED24001.1"/>
    </source>
</evidence>
<dbReference type="GO" id="GO:0005524">
    <property type="term" value="F:ATP binding"/>
    <property type="evidence" value="ECO:0007669"/>
    <property type="project" value="UniProtKB-UniRule"/>
</dbReference>
<dbReference type="EC" id="2.7.4.25" evidence="8"/>
<feature type="domain" description="Cytidylate kinase" evidence="9">
    <location>
        <begin position="3"/>
        <end position="216"/>
    </location>
</feature>
<dbReference type="Proteomes" id="UP000276178">
    <property type="component" value="Unassembled WGS sequence"/>
</dbReference>